<comment type="subunit">
    <text evidence="7">Homodimer.</text>
</comment>
<feature type="binding site" evidence="7">
    <location>
        <position position="99"/>
    </location>
    <ligand>
        <name>Mg(2+)</name>
        <dbReference type="ChEBI" id="CHEBI:18420"/>
    </ligand>
</feature>
<dbReference type="InterPro" id="IPR038019">
    <property type="entry name" value="PRib_AMP_CycHydrolase_sf"/>
</dbReference>
<organism evidence="9 10">
    <name type="scientific">Billgrantia aerodenitrificans</name>
    <dbReference type="NCBI Taxonomy" id="2733483"/>
    <lineage>
        <taxon>Bacteria</taxon>
        <taxon>Pseudomonadati</taxon>
        <taxon>Pseudomonadota</taxon>
        <taxon>Gammaproteobacteria</taxon>
        <taxon>Oceanospirillales</taxon>
        <taxon>Halomonadaceae</taxon>
        <taxon>Billgrantia</taxon>
    </lineage>
</organism>
<sequence length="150" mass="16737">MSDTFKQLERAELDARLPIERVLAEVRFNQDGLIPAIAQQHDSGEVLMMAWMNREALEETLASGRVCYWSRSRGKLWRKGESSGQQQHLRAASLDCDGDTLLLQVEQSGPACHTGRRSCFYVALEGGEARITSEPLIDPDTLYGKPSKEG</sequence>
<evidence type="ECO:0000313" key="9">
    <source>
        <dbReference type="EMBL" id="MCE8024724.1"/>
    </source>
</evidence>
<dbReference type="Gene3D" id="3.10.20.810">
    <property type="entry name" value="Phosphoribosyl-AMP cyclohydrolase"/>
    <property type="match status" value="1"/>
</dbReference>
<comment type="subcellular location">
    <subcellularLocation>
        <location evidence="7">Cytoplasm</location>
    </subcellularLocation>
</comment>
<evidence type="ECO:0000256" key="1">
    <source>
        <dbReference type="ARBA" id="ARBA00000024"/>
    </source>
</evidence>
<dbReference type="Pfam" id="PF01502">
    <property type="entry name" value="PRA-CH"/>
    <property type="match status" value="1"/>
</dbReference>
<evidence type="ECO:0000256" key="5">
    <source>
        <dbReference type="ARBA" id="ARBA00022801"/>
    </source>
</evidence>
<keyword evidence="3 7" id="KW-0963">Cytoplasm</keyword>
<dbReference type="PANTHER" id="PTHR42945:SF1">
    <property type="entry name" value="HISTIDINE BIOSYNTHESIS BIFUNCTIONAL PROTEIN HIS7"/>
    <property type="match status" value="1"/>
</dbReference>
<comment type="pathway">
    <text evidence="2 7">Amino-acid biosynthesis; L-histidine biosynthesis; L-histidine from 5-phospho-alpha-D-ribose 1-diphosphate: step 3/9.</text>
</comment>
<keyword evidence="10" id="KW-1185">Reference proteome</keyword>
<dbReference type="EC" id="3.5.4.19" evidence="7"/>
<keyword evidence="5 7" id="KW-0378">Hydrolase</keyword>
<keyword evidence="7" id="KW-0460">Magnesium</keyword>
<comment type="cofactor">
    <cofactor evidence="7">
        <name>Mg(2+)</name>
        <dbReference type="ChEBI" id="CHEBI:18420"/>
    </cofactor>
    <text evidence="7">Binds 1 Mg(2+) ion per subunit.</text>
</comment>
<dbReference type="InterPro" id="IPR026660">
    <property type="entry name" value="PRA-CH"/>
</dbReference>
<dbReference type="InterPro" id="IPR002496">
    <property type="entry name" value="PRib_AMP_CycHydrolase_dom"/>
</dbReference>
<proteinExistence type="inferred from homology"/>
<feature type="binding site" evidence="7">
    <location>
        <position position="95"/>
    </location>
    <ligand>
        <name>Mg(2+)</name>
        <dbReference type="ChEBI" id="CHEBI:18420"/>
    </ligand>
</feature>
<dbReference type="RefSeq" id="WP_234254029.1">
    <property type="nucleotide sequence ID" value="NZ_JABFTV010000005.1"/>
</dbReference>
<feature type="binding site" evidence="7">
    <location>
        <position position="112"/>
    </location>
    <ligand>
        <name>Zn(2+)</name>
        <dbReference type="ChEBI" id="CHEBI:29105"/>
        <note>ligand shared between dimeric partners</note>
    </ligand>
</feature>
<comment type="cofactor">
    <cofactor evidence="7">
        <name>Zn(2+)</name>
        <dbReference type="ChEBI" id="CHEBI:29105"/>
    </cofactor>
    <text evidence="7">Binds 1 zinc ion per subunit.</text>
</comment>
<protein>
    <recommendedName>
        <fullName evidence="7">Phosphoribosyl-AMP cyclohydrolase</fullName>
        <shortName evidence="7">PRA-CH</shortName>
        <ecNumber evidence="7">3.5.4.19</ecNumber>
    </recommendedName>
</protein>
<dbReference type="Gene3D" id="4.10.80.70">
    <property type="match status" value="1"/>
</dbReference>
<evidence type="ECO:0000256" key="2">
    <source>
        <dbReference type="ARBA" id="ARBA00005169"/>
    </source>
</evidence>
<gene>
    <name evidence="7 9" type="primary">hisI</name>
    <name evidence="9" type="ORF">HOP59_11330</name>
</gene>
<evidence type="ECO:0000256" key="7">
    <source>
        <dbReference type="HAMAP-Rule" id="MF_01021"/>
    </source>
</evidence>
<keyword evidence="4 7" id="KW-0028">Amino-acid biosynthesis</keyword>
<feature type="binding site" evidence="7">
    <location>
        <position position="96"/>
    </location>
    <ligand>
        <name>Zn(2+)</name>
        <dbReference type="ChEBI" id="CHEBI:29105"/>
        <note>ligand shared between dimeric partners</note>
    </ligand>
</feature>
<dbReference type="NCBIfam" id="NF000768">
    <property type="entry name" value="PRK00051.1"/>
    <property type="match status" value="1"/>
</dbReference>
<evidence type="ECO:0000259" key="8">
    <source>
        <dbReference type="Pfam" id="PF01502"/>
    </source>
</evidence>
<accession>A0ABS9ASF5</accession>
<keyword evidence="7" id="KW-0479">Metal-binding</keyword>
<feature type="binding site" evidence="7">
    <location>
        <position position="97"/>
    </location>
    <ligand>
        <name>Mg(2+)</name>
        <dbReference type="ChEBI" id="CHEBI:18420"/>
    </ligand>
</feature>
<dbReference type="HAMAP" id="MF_01021">
    <property type="entry name" value="HisI"/>
    <property type="match status" value="1"/>
</dbReference>
<keyword evidence="7" id="KW-0862">Zinc</keyword>
<evidence type="ECO:0000256" key="6">
    <source>
        <dbReference type="ARBA" id="ARBA00023102"/>
    </source>
</evidence>
<dbReference type="PANTHER" id="PTHR42945">
    <property type="entry name" value="HISTIDINE BIOSYNTHESIS BIFUNCTIONAL PROTEIN"/>
    <property type="match status" value="1"/>
</dbReference>
<comment type="catalytic activity">
    <reaction evidence="1 7">
        <text>1-(5-phospho-beta-D-ribosyl)-5'-AMP + H2O = 1-(5-phospho-beta-D-ribosyl)-5-[(5-phospho-beta-D-ribosylamino)methylideneamino]imidazole-4-carboxamide</text>
        <dbReference type="Rhea" id="RHEA:20049"/>
        <dbReference type="ChEBI" id="CHEBI:15377"/>
        <dbReference type="ChEBI" id="CHEBI:58435"/>
        <dbReference type="ChEBI" id="CHEBI:59457"/>
        <dbReference type="EC" id="3.5.4.19"/>
    </reaction>
</comment>
<dbReference type="EMBL" id="JABFTV010000005">
    <property type="protein sequence ID" value="MCE8024724.1"/>
    <property type="molecule type" value="Genomic_DNA"/>
</dbReference>
<keyword evidence="6 7" id="KW-0368">Histidine biosynthesis</keyword>
<feature type="binding site" evidence="7">
    <location>
        <position position="119"/>
    </location>
    <ligand>
        <name>Zn(2+)</name>
        <dbReference type="ChEBI" id="CHEBI:29105"/>
        <note>ligand shared between dimeric partners</note>
    </ligand>
</feature>
<comment type="function">
    <text evidence="7">Catalyzes the hydrolysis of the adenine ring of phosphoribosyl-AMP.</text>
</comment>
<dbReference type="SUPFAM" id="SSF141734">
    <property type="entry name" value="HisI-like"/>
    <property type="match status" value="1"/>
</dbReference>
<comment type="similarity">
    <text evidence="7">Belongs to the PRA-CH family.</text>
</comment>
<name>A0ABS9ASF5_9GAMM</name>
<evidence type="ECO:0000313" key="10">
    <source>
        <dbReference type="Proteomes" id="UP001320272"/>
    </source>
</evidence>
<evidence type="ECO:0000256" key="3">
    <source>
        <dbReference type="ARBA" id="ARBA00022490"/>
    </source>
</evidence>
<dbReference type="GO" id="GO:0004635">
    <property type="term" value="F:phosphoribosyl-AMP cyclohydrolase activity"/>
    <property type="evidence" value="ECO:0007669"/>
    <property type="project" value="UniProtKB-EC"/>
</dbReference>
<reference evidence="9 10" key="1">
    <citation type="journal article" date="2021" name="Front. Microbiol.">
        <title>Aerobic Denitrification and Heterotrophic Sulfur Oxidation in the Genus Halomonas Revealed by Six Novel Species Characterizations and Genome-Based Analysis.</title>
        <authorList>
            <person name="Wang L."/>
            <person name="Shao Z."/>
        </authorList>
    </citation>
    <scope>NUCLEOTIDE SEQUENCE [LARGE SCALE GENOMIC DNA]</scope>
    <source>
        <strain evidence="9 10">MCCC 1A11058</strain>
    </source>
</reference>
<dbReference type="Proteomes" id="UP001320272">
    <property type="component" value="Unassembled WGS sequence"/>
</dbReference>
<feature type="domain" description="Phosphoribosyl-AMP cyclohydrolase" evidence="8">
    <location>
        <begin position="48"/>
        <end position="121"/>
    </location>
</feature>
<evidence type="ECO:0000256" key="4">
    <source>
        <dbReference type="ARBA" id="ARBA00022605"/>
    </source>
</evidence>
<comment type="caution">
    <text evidence="9">The sequence shown here is derived from an EMBL/GenBank/DDBJ whole genome shotgun (WGS) entry which is preliminary data.</text>
</comment>